<dbReference type="InterPro" id="IPR020557">
    <property type="entry name" value="Fumarate_lyase_CS"/>
</dbReference>
<dbReference type="GO" id="GO:0004056">
    <property type="term" value="F:argininosuccinate lyase activity"/>
    <property type="evidence" value="ECO:0007669"/>
    <property type="project" value="UniProtKB-UniRule"/>
</dbReference>
<evidence type="ECO:0000256" key="2">
    <source>
        <dbReference type="ARBA" id="ARBA00004941"/>
    </source>
</evidence>
<evidence type="ECO:0000313" key="11">
    <source>
        <dbReference type="Proteomes" id="UP000198346"/>
    </source>
</evidence>
<evidence type="ECO:0000256" key="7">
    <source>
        <dbReference type="HAMAP-Rule" id="MF_00006"/>
    </source>
</evidence>
<dbReference type="PRINTS" id="PR00149">
    <property type="entry name" value="FUMRATELYASE"/>
</dbReference>
<dbReference type="UniPathway" id="UPA00068">
    <property type="reaction ID" value="UER00114"/>
</dbReference>
<protein>
    <recommendedName>
        <fullName evidence="3 7">Argininosuccinate lyase</fullName>
        <shortName evidence="7">ASAL</shortName>
        <ecNumber evidence="3 7">4.3.2.1</ecNumber>
    </recommendedName>
    <alternativeName>
        <fullName evidence="7">Arginosuccinase</fullName>
    </alternativeName>
</protein>
<comment type="similarity">
    <text evidence="7">Belongs to the lyase 1 family. Argininosuccinate lyase subfamily.</text>
</comment>
<dbReference type="GO" id="GO:0042450">
    <property type="term" value="P:L-arginine biosynthetic process via ornithine"/>
    <property type="evidence" value="ECO:0007669"/>
    <property type="project" value="UniProtKB-UniRule"/>
</dbReference>
<dbReference type="PRINTS" id="PR00145">
    <property type="entry name" value="ARGSUCLYASE"/>
</dbReference>
<keyword evidence="5 7" id="KW-0028">Amino-acid biosynthesis</keyword>
<accession>A0A239PM37</accession>
<dbReference type="InterPro" id="IPR029419">
    <property type="entry name" value="Arg_succ_lyase_C"/>
</dbReference>
<dbReference type="NCBIfam" id="TIGR00838">
    <property type="entry name" value="argH"/>
    <property type="match status" value="1"/>
</dbReference>
<gene>
    <name evidence="7" type="primary">argH</name>
    <name evidence="10" type="ORF">SAMN06297382_0935</name>
</gene>
<dbReference type="GO" id="GO:0005829">
    <property type="term" value="C:cytosol"/>
    <property type="evidence" value="ECO:0007669"/>
    <property type="project" value="TreeGrafter"/>
</dbReference>
<dbReference type="Gene3D" id="1.20.200.10">
    <property type="entry name" value="Fumarase/aspartase (Central domain)"/>
    <property type="match status" value="1"/>
</dbReference>
<reference evidence="10 11" key="1">
    <citation type="submission" date="2017-07" db="EMBL/GenBank/DDBJ databases">
        <authorList>
            <person name="Sun Z.S."/>
            <person name="Albrecht U."/>
            <person name="Echele G."/>
            <person name="Lee C.C."/>
        </authorList>
    </citation>
    <scope>NUCLEOTIDE SEQUENCE [LARGE SCALE GENOMIC DNA]</scope>
    <source>
        <strain evidence="10 11">CGMCC 1.12710</strain>
    </source>
</reference>
<keyword evidence="7" id="KW-0963">Cytoplasm</keyword>
<name>A0A239PM37_9PROT</name>
<sequence>MSKSDKDNGEKNQMWGGRFAEGPAAVMEAINVSIDVDRRLWREDIEGSRAHAAMLARQGIISPADAEAIARGLDRIAQEIESGAFPFSRKLEDIHLNIEARLKELIGEPAARLHAARSRNDQVATDFRLWVRRACDDAAAGLKALQAALLDKAETHAATVMPGYTHLQTAQPVTFGHHCLAYVEMFARDRGRFADARRRLNECPLGAAALAGTSFPIDRDATAGALGFDRPMANSLDAVSARDFALEALSAAAICAGHLSRLAEEIVLWTSPHFGFAKLSDAFSTGSSIMPQKKNPDAAELARAKTGRVTGALVSLLTVMKALPLAYSKDMQEDKAVTFQAFDDLALALAALAGMVADMTMDEARMRAAAGWGFSTATDLADWLVRTLDMPFREAHHVAGRIVALAERKGLTLDRLALEDMRAVEPRITEAVYSVLSVDASVASRTSYGGTAPDNVRAQVARWRDRLSQEKAP</sequence>
<dbReference type="InterPro" id="IPR009049">
    <property type="entry name" value="Argininosuccinate_lyase"/>
</dbReference>
<dbReference type="SUPFAM" id="SSF48557">
    <property type="entry name" value="L-aspartase-like"/>
    <property type="match status" value="1"/>
</dbReference>
<evidence type="ECO:0000259" key="8">
    <source>
        <dbReference type="Pfam" id="PF00206"/>
    </source>
</evidence>
<comment type="subcellular location">
    <subcellularLocation>
        <location evidence="7">Cytoplasm</location>
    </subcellularLocation>
</comment>
<dbReference type="EMBL" id="FZQA01000001">
    <property type="protein sequence ID" value="SNT68433.1"/>
    <property type="molecule type" value="Genomic_DNA"/>
</dbReference>
<dbReference type="AlphaFoldDB" id="A0A239PM37"/>
<comment type="catalytic activity">
    <reaction evidence="1 7">
        <text>2-(N(omega)-L-arginino)succinate = fumarate + L-arginine</text>
        <dbReference type="Rhea" id="RHEA:24020"/>
        <dbReference type="ChEBI" id="CHEBI:29806"/>
        <dbReference type="ChEBI" id="CHEBI:32682"/>
        <dbReference type="ChEBI" id="CHEBI:57472"/>
        <dbReference type="EC" id="4.3.2.1"/>
    </reaction>
</comment>
<evidence type="ECO:0000259" key="9">
    <source>
        <dbReference type="Pfam" id="PF14698"/>
    </source>
</evidence>
<evidence type="ECO:0000256" key="1">
    <source>
        <dbReference type="ARBA" id="ARBA00000985"/>
    </source>
</evidence>
<dbReference type="FunFam" id="1.10.275.10:FF:000002">
    <property type="entry name" value="Argininosuccinate lyase"/>
    <property type="match status" value="1"/>
</dbReference>
<dbReference type="InterPro" id="IPR024083">
    <property type="entry name" value="Fumarase/histidase_N"/>
</dbReference>
<comment type="pathway">
    <text evidence="2 7">Amino-acid biosynthesis; L-arginine biosynthesis; L-arginine from L-ornithine and carbamoyl phosphate: step 3/3.</text>
</comment>
<evidence type="ECO:0000256" key="5">
    <source>
        <dbReference type="ARBA" id="ARBA00022605"/>
    </source>
</evidence>
<dbReference type="PANTHER" id="PTHR43814:SF1">
    <property type="entry name" value="ARGININOSUCCINATE LYASE"/>
    <property type="match status" value="1"/>
</dbReference>
<organism evidence="10 11">
    <name type="scientific">Amphiplicatus metriothermophilus</name>
    <dbReference type="NCBI Taxonomy" id="1519374"/>
    <lineage>
        <taxon>Bacteria</taxon>
        <taxon>Pseudomonadati</taxon>
        <taxon>Pseudomonadota</taxon>
        <taxon>Alphaproteobacteria</taxon>
        <taxon>Parvularculales</taxon>
        <taxon>Parvularculaceae</taxon>
        <taxon>Amphiplicatus</taxon>
    </lineage>
</organism>
<dbReference type="Pfam" id="PF14698">
    <property type="entry name" value="ASL_C2"/>
    <property type="match status" value="1"/>
</dbReference>
<keyword evidence="11" id="KW-1185">Reference proteome</keyword>
<dbReference type="HAMAP" id="MF_00006">
    <property type="entry name" value="Arg_succ_lyase"/>
    <property type="match status" value="1"/>
</dbReference>
<keyword evidence="4 7" id="KW-0055">Arginine biosynthesis</keyword>
<dbReference type="InterPro" id="IPR000362">
    <property type="entry name" value="Fumarate_lyase_fam"/>
</dbReference>
<dbReference type="FunFam" id="1.20.200.10:FF:000015">
    <property type="entry name" value="argininosuccinate lyase isoform X2"/>
    <property type="match status" value="1"/>
</dbReference>
<dbReference type="Pfam" id="PF00206">
    <property type="entry name" value="Lyase_1"/>
    <property type="match status" value="1"/>
</dbReference>
<dbReference type="Gene3D" id="1.10.40.30">
    <property type="entry name" value="Fumarase/aspartase (C-terminal domain)"/>
    <property type="match status" value="1"/>
</dbReference>
<proteinExistence type="inferred from homology"/>
<dbReference type="CDD" id="cd01359">
    <property type="entry name" value="Argininosuccinate_lyase"/>
    <property type="match status" value="1"/>
</dbReference>
<dbReference type="FunFam" id="1.10.40.30:FF:000001">
    <property type="entry name" value="Argininosuccinate lyase"/>
    <property type="match status" value="1"/>
</dbReference>
<dbReference type="InterPro" id="IPR022761">
    <property type="entry name" value="Fumarate_lyase_N"/>
</dbReference>
<dbReference type="PROSITE" id="PS00163">
    <property type="entry name" value="FUMARATE_LYASES"/>
    <property type="match status" value="1"/>
</dbReference>
<feature type="domain" description="Argininosuccinate lyase C-terminal" evidence="9">
    <location>
        <begin position="374"/>
        <end position="443"/>
    </location>
</feature>
<evidence type="ECO:0000313" key="10">
    <source>
        <dbReference type="EMBL" id="SNT68433.1"/>
    </source>
</evidence>
<dbReference type="EC" id="4.3.2.1" evidence="3 7"/>
<feature type="domain" description="Fumarate lyase N-terminal" evidence="8">
    <location>
        <begin position="18"/>
        <end position="311"/>
    </location>
</feature>
<dbReference type="PANTHER" id="PTHR43814">
    <property type="entry name" value="ARGININOSUCCINATE LYASE"/>
    <property type="match status" value="1"/>
</dbReference>
<keyword evidence="6 7" id="KW-0456">Lyase</keyword>
<dbReference type="InterPro" id="IPR008948">
    <property type="entry name" value="L-Aspartase-like"/>
</dbReference>
<evidence type="ECO:0000256" key="6">
    <source>
        <dbReference type="ARBA" id="ARBA00023239"/>
    </source>
</evidence>
<evidence type="ECO:0000256" key="4">
    <source>
        <dbReference type="ARBA" id="ARBA00022571"/>
    </source>
</evidence>
<dbReference type="Proteomes" id="UP000198346">
    <property type="component" value="Unassembled WGS sequence"/>
</dbReference>
<dbReference type="Gene3D" id="1.10.275.10">
    <property type="entry name" value="Fumarase/aspartase (N-terminal domain)"/>
    <property type="match status" value="1"/>
</dbReference>
<evidence type="ECO:0000256" key="3">
    <source>
        <dbReference type="ARBA" id="ARBA00012338"/>
    </source>
</evidence>